<dbReference type="RefSeq" id="WP_163347041.1">
    <property type="nucleotide sequence ID" value="NZ_CP048409.1"/>
</dbReference>
<protein>
    <submittedName>
        <fullName evidence="2">T9SS type A sorting domain-containing protein</fullName>
    </submittedName>
</protein>
<organism evidence="2 3">
    <name type="scientific">Draconibacterium halophilum</name>
    <dbReference type="NCBI Taxonomy" id="2706887"/>
    <lineage>
        <taxon>Bacteria</taxon>
        <taxon>Pseudomonadati</taxon>
        <taxon>Bacteroidota</taxon>
        <taxon>Bacteroidia</taxon>
        <taxon>Marinilabiliales</taxon>
        <taxon>Prolixibacteraceae</taxon>
        <taxon>Draconibacterium</taxon>
    </lineage>
</organism>
<evidence type="ECO:0000313" key="2">
    <source>
        <dbReference type="EMBL" id="QIA08725.1"/>
    </source>
</evidence>
<gene>
    <name evidence="2" type="ORF">G0Q07_13790</name>
</gene>
<name>A0A6C0RGD0_9BACT</name>
<keyword evidence="3" id="KW-1185">Reference proteome</keyword>
<dbReference type="NCBIfam" id="TIGR04183">
    <property type="entry name" value="Por_Secre_tail"/>
    <property type="match status" value="1"/>
</dbReference>
<feature type="domain" description="Secretion system C-terminal sorting" evidence="1">
    <location>
        <begin position="1589"/>
        <end position="1663"/>
    </location>
</feature>
<dbReference type="InterPro" id="IPR026444">
    <property type="entry name" value="Secre_tail"/>
</dbReference>
<accession>A0A6C0RGD0</accession>
<dbReference type="KEGG" id="drc:G0Q07_13790"/>
<reference evidence="2 3" key="1">
    <citation type="submission" date="2020-02" db="EMBL/GenBank/DDBJ databases">
        <title>Genome sequencing for Draconibacterium sp. strain M1.</title>
        <authorList>
            <person name="Park S.-J."/>
        </authorList>
    </citation>
    <scope>NUCLEOTIDE SEQUENCE [LARGE SCALE GENOMIC DNA]</scope>
    <source>
        <strain evidence="2 3">M1</strain>
    </source>
</reference>
<dbReference type="InterPro" id="IPR047589">
    <property type="entry name" value="DUF11_rpt"/>
</dbReference>
<dbReference type="Proteomes" id="UP000474630">
    <property type="component" value="Chromosome"/>
</dbReference>
<dbReference type="Pfam" id="PF18962">
    <property type="entry name" value="Por_Secre_tail"/>
    <property type="match status" value="1"/>
</dbReference>
<evidence type="ECO:0000259" key="1">
    <source>
        <dbReference type="Pfam" id="PF18962"/>
    </source>
</evidence>
<dbReference type="EMBL" id="CP048409">
    <property type="protein sequence ID" value="QIA08725.1"/>
    <property type="molecule type" value="Genomic_DNA"/>
</dbReference>
<dbReference type="NCBIfam" id="TIGR01451">
    <property type="entry name" value="B_ant_repeat"/>
    <property type="match status" value="1"/>
</dbReference>
<proteinExistence type="predicted"/>
<sequence length="1667" mass="176489">MCTHYLKKGIVVLFLIVSTVVLSTNLLYAQVPNPNEAEWVGDGYALKKIVSNTTIASGVNFSYTLMFSAPAGATTVTIADQIPIDVEVVNVPTPADVNGVTPTVSITGTPGVNEEVTYSLTGLPGGSASSGSFTIVVKFPEGVTCDGTSVRNRAGILVDDKWNYTPFVSTTATAVDPWKVAKTIVGGAVVNPSGGSCGYMIAPDGTVTYRLYVMKSSPYYGNVNGQMNMTGATVTDVLPPGAVVTSSTCSGIPIGSSGTITWNVNSGSLDATTPYAYYYCEIEVQYPVGSFPIGSIINNELTLDGEICNQNVSHTSNQTCVEVIDYTPNENANFQKYISLANRVPGCTGMYRIIFCNNGNVPLSAFNIDDAIPSGVSVDEINIYNANATTTVDLNINGSSYATGINSTYSTGTIGTTVNDIQLQMTGSLPVGDCIYMYVEFTVNPNPTGTVVTNCASFDGLANSLSLDDACVSFTVEAGEPRPCIVKDICSPQTDYEPGDIVRFRLRVQNIGSADLSGATIQDVLNSNFSYVGNETYYVASTYSPACSSGGGIPSGASAWTGVNPTHSGNNLNWIIPDVPADCQLFYSSYCGTYGTYTLPYYFIEFDVQVDDFALPGVTVNNFDISGGNLTSNETSNDVNVLVVASLGQEVEKEVSTDGGTTFASSGAVSPGGTARYRLNYTNTSNVQVSSINLVDLLPLDDTSPDDWLILDRNTPRGSTFGVDYANNHSSALVPGAPFTGPTPTYSNDLNVCLPMFSYSPAGCNGPTFGSTPERNIFIDYTSLLLAPTVKLQEEFDVTIPSGATSQQTACNDFAAISSTEFLLDGTPQFVTLTPIAAPPVCLTIDTAAQSSCCDSIIIEAVSNPATGEDCCVRITAECPVKSVELSVENGTISSAISSCSTLPTGYAGQSNFTFPGNGCEIDMTHCFTTDQAGSITVNYVITFDSGETCTDSITVDCGDVSVNCCDSITLESYQDPDLGECCVRVLTECEIDSVLVTVNNGVFSSNTWNCSTTIPAAAIGQSSYMFDAASCVLNMTNCVTATQSGTVSLTYVFFFANGEKCEKDIEMDCEYTAQNCCDSITLETYHDPDLEECCVKVTADCEVDSVMVAVDNGVFSSNSWNCSTPIPNDAVGQSSYTFNSASCVLDMNNCFTVDQAGVLTVTYVFFMANGEKCEKKVQLDCAYVAEDCCDNVELLAYQDADLGECCAQFISKCETDSIAVMINNGTFANVTLNGISVSTGVIGQSSYTFNTTVSAVDLITCVTPDTTGVVVLNYVAYFANGEVCEKRIELDCKAQEPTSDCCPIVDFKLRRSWPFFNKYVGTFEISNPDPSNPICSVQISSSPGGSFNTGTLIIDGAASGQSWNSSSIPASGTLSPQAVEDMLFTLTAFNYTGVVTVCVTKCDGSECCYEFNWNGKPIVVIPWEPAQLGVGGKLVAVSVSPEMIENLDESIKYVSFGFADEQDLGGEAEFFAIGGTGDCDDTRAEATPGSIDPDSDDDGISDGTESYMSKHNAFFELTCPYEPGSGVQAPIFNLVLKGELPKLGMALISEDGNVVFDGEIDLANPDSVITSVGNLGDVSGKMFEFINLYPNPSDGDFTVKYATGEAMDIDILIVNQLGQIVEVQNQGRVSVGVHNTTISAAGLPAGVYKAVLKSGNRTLTKSAILK</sequence>
<evidence type="ECO:0000313" key="3">
    <source>
        <dbReference type="Proteomes" id="UP000474630"/>
    </source>
</evidence>